<dbReference type="SUPFAM" id="SSF52242">
    <property type="entry name" value="Cobalamin (vitamin B12)-binding domain"/>
    <property type="match status" value="1"/>
</dbReference>
<evidence type="ECO:0000256" key="1">
    <source>
        <dbReference type="SAM" id="MobiDB-lite"/>
    </source>
</evidence>
<dbReference type="InterPro" id="IPR009061">
    <property type="entry name" value="DNA-bd_dom_put_sf"/>
</dbReference>
<feature type="domain" description="B12-binding" evidence="3">
    <location>
        <begin position="197"/>
        <end position="320"/>
    </location>
</feature>
<protein>
    <submittedName>
        <fullName evidence="4">MerR family transcriptional regulator</fullName>
    </submittedName>
</protein>
<sequence length="320" mass="34853">MPCPIQLASKLSGLSQHVIRMWERRYSALSPSRTCTNRRMYCDEAVKRLKLLKILTENGHRIGGVARLSTAELEELARGAVPVALPAPALPADPTTPMPAEVPVPQSPQPDPGQFIEDSIAASKRYDSEGLRRVLLQARLHLGQRGMLHQVICPLLIQIGNNWRDGQLRASHEHITTAVIRELLLTPVPGSQVPLHAPELVVATPAGELHELGALIVAATARDLGWYVTYLGPNLPVEEIAACAIARNATAVALSVVFPEKCPVILEKLGRIRELLPPTMRLIVGGRAAEGYRDSMPGDVGIQWVSCLHGLDEALCKNQR</sequence>
<dbReference type="InterPro" id="IPR006158">
    <property type="entry name" value="Cobalamin-bd"/>
</dbReference>
<dbReference type="SMART" id="SM00422">
    <property type="entry name" value="HTH_MERR"/>
    <property type="match status" value="1"/>
</dbReference>
<feature type="compositionally biased region" description="Pro residues" evidence="1">
    <location>
        <begin position="91"/>
        <end position="111"/>
    </location>
</feature>
<dbReference type="Gene3D" id="3.40.50.280">
    <property type="entry name" value="Cobalamin-binding domain"/>
    <property type="match status" value="1"/>
</dbReference>
<dbReference type="EMBL" id="JBHSMQ010000004">
    <property type="protein sequence ID" value="MFC5455930.1"/>
    <property type="molecule type" value="Genomic_DNA"/>
</dbReference>
<dbReference type="InterPro" id="IPR036594">
    <property type="entry name" value="Meth_synthase_dom"/>
</dbReference>
<dbReference type="Gene3D" id="1.10.1240.10">
    <property type="entry name" value="Methionine synthase domain"/>
    <property type="match status" value="1"/>
</dbReference>
<dbReference type="Gene3D" id="1.10.1660.10">
    <property type="match status" value="1"/>
</dbReference>
<accession>A0ABW0KR32</accession>
<keyword evidence="5" id="KW-1185">Reference proteome</keyword>
<evidence type="ECO:0000259" key="3">
    <source>
        <dbReference type="PROSITE" id="PS51332"/>
    </source>
</evidence>
<dbReference type="Pfam" id="PF13411">
    <property type="entry name" value="MerR_1"/>
    <property type="match status" value="1"/>
</dbReference>
<dbReference type="PROSITE" id="PS50937">
    <property type="entry name" value="HTH_MERR_2"/>
    <property type="match status" value="1"/>
</dbReference>
<reference evidence="5" key="1">
    <citation type="journal article" date="2019" name="Int. J. Syst. Evol. Microbiol.">
        <title>The Global Catalogue of Microorganisms (GCM) 10K type strain sequencing project: providing services to taxonomists for standard genome sequencing and annotation.</title>
        <authorList>
            <consortium name="The Broad Institute Genomics Platform"/>
            <consortium name="The Broad Institute Genome Sequencing Center for Infectious Disease"/>
            <person name="Wu L."/>
            <person name="Ma J."/>
        </authorList>
    </citation>
    <scope>NUCLEOTIDE SEQUENCE [LARGE SCALE GENOMIC DNA]</scope>
    <source>
        <strain evidence="5">CGMCC 4.1469</strain>
    </source>
</reference>
<dbReference type="Pfam" id="PF02310">
    <property type="entry name" value="B12-binding"/>
    <property type="match status" value="1"/>
</dbReference>
<feature type="region of interest" description="Disordered" evidence="1">
    <location>
        <begin position="91"/>
        <end position="115"/>
    </location>
</feature>
<dbReference type="InterPro" id="IPR036724">
    <property type="entry name" value="Cobalamin-bd_sf"/>
</dbReference>
<evidence type="ECO:0000313" key="5">
    <source>
        <dbReference type="Proteomes" id="UP001596052"/>
    </source>
</evidence>
<organism evidence="4 5">
    <name type="scientific">Prosthecobacter fluviatilis</name>
    <dbReference type="NCBI Taxonomy" id="445931"/>
    <lineage>
        <taxon>Bacteria</taxon>
        <taxon>Pseudomonadati</taxon>
        <taxon>Verrucomicrobiota</taxon>
        <taxon>Verrucomicrobiia</taxon>
        <taxon>Verrucomicrobiales</taxon>
        <taxon>Verrucomicrobiaceae</taxon>
        <taxon>Prosthecobacter</taxon>
    </lineage>
</organism>
<dbReference type="SUPFAM" id="SSF46955">
    <property type="entry name" value="Putative DNA-binding domain"/>
    <property type="match status" value="1"/>
</dbReference>
<evidence type="ECO:0000313" key="4">
    <source>
        <dbReference type="EMBL" id="MFC5455930.1"/>
    </source>
</evidence>
<gene>
    <name evidence="4" type="ORF">ACFQDI_13780</name>
</gene>
<dbReference type="RefSeq" id="WP_377167560.1">
    <property type="nucleotide sequence ID" value="NZ_JBHSMQ010000004.1"/>
</dbReference>
<feature type="domain" description="HTH merR-type" evidence="2">
    <location>
        <begin position="8"/>
        <end position="71"/>
    </location>
</feature>
<name>A0ABW0KR32_9BACT</name>
<evidence type="ECO:0000259" key="2">
    <source>
        <dbReference type="PROSITE" id="PS50937"/>
    </source>
</evidence>
<dbReference type="CDD" id="cd02065">
    <property type="entry name" value="B12-binding_like"/>
    <property type="match status" value="1"/>
</dbReference>
<dbReference type="PROSITE" id="PS51332">
    <property type="entry name" value="B12_BINDING"/>
    <property type="match status" value="1"/>
</dbReference>
<dbReference type="InterPro" id="IPR000551">
    <property type="entry name" value="MerR-type_HTH_dom"/>
</dbReference>
<comment type="caution">
    <text evidence="4">The sequence shown here is derived from an EMBL/GenBank/DDBJ whole genome shotgun (WGS) entry which is preliminary data.</text>
</comment>
<proteinExistence type="predicted"/>
<dbReference type="Proteomes" id="UP001596052">
    <property type="component" value="Unassembled WGS sequence"/>
</dbReference>